<reference evidence="2 3" key="1">
    <citation type="submission" date="2022-11" db="EMBL/GenBank/DDBJ databases">
        <title>Minimal conservation of predation-associated metabolite biosynthetic gene clusters underscores biosynthetic potential of Myxococcota including descriptions for ten novel species: Archangium lansinium sp. nov., Myxococcus landrumus sp. nov., Nannocystis bai.</title>
        <authorList>
            <person name="Ahearne A."/>
            <person name="Stevens C."/>
            <person name="Dowd S."/>
        </authorList>
    </citation>
    <scope>NUCLEOTIDE SEQUENCE [LARGE SCALE GENOMIC DNA]</scope>
    <source>
        <strain evidence="2 3">NCWAL01</strain>
    </source>
</reference>
<evidence type="ECO:0000256" key="1">
    <source>
        <dbReference type="SAM" id="MobiDB-lite"/>
    </source>
</evidence>
<comment type="caution">
    <text evidence="2">The sequence shown here is derived from an EMBL/GenBank/DDBJ whole genome shotgun (WGS) entry which is preliminary data.</text>
</comment>
<sequence length="336" mass="37951">MQHETQPPLSTQELSESQSPGLHSRGELEAYTFLEGRLERAYTQRNVRSTWDLLIPGAYLEHTEATNLLFYDRSAGLAEFYLPTGPQGELQLLKRHTGWRRGWDIIIPGTFLEVSKGDSLLFYDREAGSGELHAMDGEGGVFRVASFTGWRRTWNVIVPVLPLDISPGTERAFTSILFYDKAAGQGEFYTTDGQGHLSRVVRHLDWRRTWNLIVPFVEFTSDANRTVLVFYDRSAGQGELYAVDGHGGIALLSEHTGWRQSWDMIIPCRISGRNSNGLLFYDRMEGLGELYAVDGRGALSQVARYTDWRQTWDAIVFGTLAGPGPFLDPSLLFYDR</sequence>
<evidence type="ECO:0000313" key="2">
    <source>
        <dbReference type="EMBL" id="MDC0709489.1"/>
    </source>
</evidence>
<protein>
    <submittedName>
        <fullName evidence="2">Uncharacterized protein</fullName>
    </submittedName>
</protein>
<gene>
    <name evidence="2" type="ORF">POL68_13545</name>
</gene>
<dbReference type="EMBL" id="JAQNDM010000002">
    <property type="protein sequence ID" value="MDC0709489.1"/>
    <property type="molecule type" value="Genomic_DNA"/>
</dbReference>
<accession>A0ABT5D757</accession>
<name>A0ABT5D757_9BACT</name>
<keyword evidence="3" id="KW-1185">Reference proteome</keyword>
<evidence type="ECO:0000313" key="3">
    <source>
        <dbReference type="Proteomes" id="UP001221838"/>
    </source>
</evidence>
<dbReference type="RefSeq" id="WP_272138108.1">
    <property type="nucleotide sequence ID" value="NZ_JAQNDM010000002.1"/>
</dbReference>
<feature type="compositionally biased region" description="Polar residues" evidence="1">
    <location>
        <begin position="1"/>
        <end position="21"/>
    </location>
</feature>
<proteinExistence type="predicted"/>
<feature type="region of interest" description="Disordered" evidence="1">
    <location>
        <begin position="1"/>
        <end position="23"/>
    </location>
</feature>
<dbReference type="Proteomes" id="UP001221838">
    <property type="component" value="Unassembled WGS sequence"/>
</dbReference>
<organism evidence="2 3">
    <name type="scientific">Stigmatella ashevillensis</name>
    <dbReference type="NCBI Taxonomy" id="2995309"/>
    <lineage>
        <taxon>Bacteria</taxon>
        <taxon>Pseudomonadati</taxon>
        <taxon>Myxococcota</taxon>
        <taxon>Myxococcia</taxon>
        <taxon>Myxococcales</taxon>
        <taxon>Cystobacterineae</taxon>
        <taxon>Archangiaceae</taxon>
        <taxon>Stigmatella</taxon>
    </lineage>
</organism>